<dbReference type="HOGENOM" id="CLU_010721_7_4_1"/>
<dbReference type="InterPro" id="IPR032675">
    <property type="entry name" value="LRR_dom_sf"/>
</dbReference>
<dbReference type="Gramene" id="Al_scaffold_0005_2829">
    <property type="protein sequence ID" value="Al_scaffold_0005_2829"/>
    <property type="gene ID" value="Al_scaffold_0005_2829"/>
</dbReference>
<dbReference type="Gene3D" id="3.80.10.10">
    <property type="entry name" value="Ribonuclease Inhibitor"/>
    <property type="match status" value="1"/>
</dbReference>
<dbReference type="PANTHER" id="PTHR31293:SF12">
    <property type="entry name" value="RNI-LIKE SUPERFAMILY PROTEIN"/>
    <property type="match status" value="1"/>
</dbReference>
<dbReference type="PANTHER" id="PTHR31293">
    <property type="entry name" value="RNI-LIKE SUPERFAMILY PROTEIN"/>
    <property type="match status" value="1"/>
</dbReference>
<dbReference type="SMART" id="SM00579">
    <property type="entry name" value="FBD"/>
    <property type="match status" value="1"/>
</dbReference>
<dbReference type="SUPFAM" id="SSF52058">
    <property type="entry name" value="L domain-like"/>
    <property type="match status" value="1"/>
</dbReference>
<gene>
    <name evidence="2" type="ORF">ARALYDRAFT_666794</name>
</gene>
<dbReference type="InterPro" id="IPR055411">
    <property type="entry name" value="LRR_FXL15/At3g58940/PEG3-like"/>
</dbReference>
<keyword evidence="3" id="KW-1185">Reference proteome</keyword>
<dbReference type="Pfam" id="PF24758">
    <property type="entry name" value="LRR_At5g56370"/>
    <property type="match status" value="1"/>
</dbReference>
<evidence type="ECO:0000313" key="3">
    <source>
        <dbReference type="Proteomes" id="UP000008694"/>
    </source>
</evidence>
<organism evidence="3">
    <name type="scientific">Arabidopsis lyrata subsp. lyrata</name>
    <name type="common">Lyre-leaved rock-cress</name>
    <dbReference type="NCBI Taxonomy" id="81972"/>
    <lineage>
        <taxon>Eukaryota</taxon>
        <taxon>Viridiplantae</taxon>
        <taxon>Streptophyta</taxon>
        <taxon>Embryophyta</taxon>
        <taxon>Tracheophyta</taxon>
        <taxon>Spermatophyta</taxon>
        <taxon>Magnoliopsida</taxon>
        <taxon>eudicotyledons</taxon>
        <taxon>Gunneridae</taxon>
        <taxon>Pentapetalae</taxon>
        <taxon>rosids</taxon>
        <taxon>malvids</taxon>
        <taxon>Brassicales</taxon>
        <taxon>Brassicaceae</taxon>
        <taxon>Camelineae</taxon>
        <taxon>Arabidopsis</taxon>
    </lineage>
</organism>
<dbReference type="AlphaFoldDB" id="D7LW95"/>
<dbReference type="InterPro" id="IPR006566">
    <property type="entry name" value="FBD"/>
</dbReference>
<dbReference type="Proteomes" id="UP000008694">
    <property type="component" value="Unassembled WGS sequence"/>
</dbReference>
<evidence type="ECO:0000259" key="1">
    <source>
        <dbReference type="SMART" id="SM00579"/>
    </source>
</evidence>
<feature type="domain" description="FBD" evidence="1">
    <location>
        <begin position="316"/>
        <end position="392"/>
    </location>
</feature>
<name>D7LW95_ARALL</name>
<protein>
    <submittedName>
        <fullName evidence="2">Predicted protein</fullName>
    </submittedName>
</protein>
<dbReference type="InterPro" id="IPR055294">
    <property type="entry name" value="FBL60-like"/>
</dbReference>
<accession>D7LW95</accession>
<dbReference type="EMBL" id="GL348717">
    <property type="protein sequence ID" value="EFH54511.1"/>
    <property type="molecule type" value="Genomic_DNA"/>
</dbReference>
<evidence type="ECO:0000313" key="2">
    <source>
        <dbReference type="EMBL" id="EFH54511.1"/>
    </source>
</evidence>
<proteinExistence type="predicted"/>
<sequence>MPCVSPEECPRTTFREFVNRVLALQSNSPITKFSLICHNGVDQDLAETWILKALRRGATDLTLVVLFPSRIYSLPSSIFFYCHNLIKLKLGCGRLGIIHHSLFWGDIIFTNLRTLHLDSIDLGQRDRSFARLLSKCPMLEELIVNCIKWHRWRSASVCSLTLKRLTIDGEHYLPPMDSHIFKFRREKMASGKFYSNKPLAVDSDFGTASPSNVSFDTPNLLYLNYSDFVAGNYPLVKLDSLVEARLDVGSNTSQMHARDSEEYEVPWDATNLIMGIHNVQTLHLTSATIEGLHHRVTDGCGDACDCISPPSPPSSSCLSSCPVKILKILDFGATCGEMSLVEHFLKKLPRLEQVIIVLHCDSFIEEDCGPSEVSEALEMAPRASPNCKLTVVNH</sequence>
<reference evidence="3" key="1">
    <citation type="journal article" date="2011" name="Nat. Genet.">
        <title>The Arabidopsis lyrata genome sequence and the basis of rapid genome size change.</title>
        <authorList>
            <person name="Hu T.T."/>
            <person name="Pattyn P."/>
            <person name="Bakker E.G."/>
            <person name="Cao J."/>
            <person name="Cheng J.-F."/>
            <person name="Clark R.M."/>
            <person name="Fahlgren N."/>
            <person name="Fawcett J.A."/>
            <person name="Grimwood J."/>
            <person name="Gundlach H."/>
            <person name="Haberer G."/>
            <person name="Hollister J.D."/>
            <person name="Ossowski S."/>
            <person name="Ottilar R.P."/>
            <person name="Salamov A.A."/>
            <person name="Schneeberger K."/>
            <person name="Spannagl M."/>
            <person name="Wang X."/>
            <person name="Yang L."/>
            <person name="Nasrallah M.E."/>
            <person name="Bergelson J."/>
            <person name="Carrington J.C."/>
            <person name="Gaut B.S."/>
            <person name="Schmutz J."/>
            <person name="Mayer K.F.X."/>
            <person name="Van de Peer Y."/>
            <person name="Grigoriev I.V."/>
            <person name="Nordborg M."/>
            <person name="Weigel D."/>
            <person name="Guo Y.-L."/>
        </authorList>
    </citation>
    <scope>NUCLEOTIDE SEQUENCE [LARGE SCALE GENOMIC DNA]</scope>
    <source>
        <strain evidence="3">cv. MN47</strain>
    </source>
</reference>